<evidence type="ECO:0000313" key="6">
    <source>
        <dbReference type="Proteomes" id="UP000593567"/>
    </source>
</evidence>
<protein>
    <submittedName>
        <fullName evidence="5">XRRA1</fullName>
    </submittedName>
</protein>
<evidence type="ECO:0000256" key="3">
    <source>
        <dbReference type="ARBA" id="ARBA00022614"/>
    </source>
</evidence>
<dbReference type="AlphaFoldDB" id="A0A7J7JIZ4"/>
<comment type="subcellular location">
    <subcellularLocation>
        <location evidence="1">Cytoplasm</location>
    </subcellularLocation>
</comment>
<dbReference type="OrthoDB" id="1687175at2759"/>
<reference evidence="5" key="1">
    <citation type="submission" date="2020-06" db="EMBL/GenBank/DDBJ databases">
        <title>Draft genome of Bugula neritina, a colonial animal packing powerful symbionts and potential medicines.</title>
        <authorList>
            <person name="Rayko M."/>
        </authorList>
    </citation>
    <scope>NUCLEOTIDE SEQUENCE [LARGE SCALE GENOMIC DNA]</scope>
    <source>
        <strain evidence="5">Kwan_BN1</strain>
    </source>
</reference>
<dbReference type="Gene3D" id="3.80.10.10">
    <property type="entry name" value="Ribonuclease Inhibitor"/>
    <property type="match status" value="1"/>
</dbReference>
<dbReference type="InterPro" id="IPR003591">
    <property type="entry name" value="Leu-rich_rpt_typical-subtyp"/>
</dbReference>
<keyword evidence="4" id="KW-0677">Repeat</keyword>
<gene>
    <name evidence="5" type="ORF">EB796_016089</name>
</gene>
<keyword evidence="2" id="KW-0963">Cytoplasm</keyword>
<dbReference type="PROSITE" id="PS51450">
    <property type="entry name" value="LRR"/>
    <property type="match status" value="1"/>
</dbReference>
<dbReference type="Proteomes" id="UP000593567">
    <property type="component" value="Unassembled WGS sequence"/>
</dbReference>
<dbReference type="Pfam" id="PF12799">
    <property type="entry name" value="LRR_4"/>
    <property type="match status" value="1"/>
</dbReference>
<organism evidence="5 6">
    <name type="scientific">Bugula neritina</name>
    <name type="common">Brown bryozoan</name>
    <name type="synonym">Sertularia neritina</name>
    <dbReference type="NCBI Taxonomy" id="10212"/>
    <lineage>
        <taxon>Eukaryota</taxon>
        <taxon>Metazoa</taxon>
        <taxon>Spiralia</taxon>
        <taxon>Lophotrochozoa</taxon>
        <taxon>Bryozoa</taxon>
        <taxon>Gymnolaemata</taxon>
        <taxon>Cheilostomatida</taxon>
        <taxon>Flustrina</taxon>
        <taxon>Buguloidea</taxon>
        <taxon>Bugulidae</taxon>
        <taxon>Bugula</taxon>
    </lineage>
</organism>
<evidence type="ECO:0000256" key="4">
    <source>
        <dbReference type="ARBA" id="ARBA00022737"/>
    </source>
</evidence>
<dbReference type="SMART" id="SM00369">
    <property type="entry name" value="LRR_TYP"/>
    <property type="match status" value="2"/>
</dbReference>
<dbReference type="GO" id="GO:0005737">
    <property type="term" value="C:cytoplasm"/>
    <property type="evidence" value="ECO:0007669"/>
    <property type="project" value="UniProtKB-SubCell"/>
</dbReference>
<keyword evidence="6" id="KW-1185">Reference proteome</keyword>
<dbReference type="InterPro" id="IPR025875">
    <property type="entry name" value="Leu-rich_rpt_4"/>
</dbReference>
<accession>A0A7J7JIZ4</accession>
<name>A0A7J7JIZ4_BUGNE</name>
<evidence type="ECO:0000256" key="1">
    <source>
        <dbReference type="ARBA" id="ARBA00004496"/>
    </source>
</evidence>
<proteinExistence type="predicted"/>
<dbReference type="EMBL" id="VXIV02002440">
    <property type="protein sequence ID" value="KAF6025611.1"/>
    <property type="molecule type" value="Genomic_DNA"/>
</dbReference>
<evidence type="ECO:0000313" key="5">
    <source>
        <dbReference type="EMBL" id="KAF6025611.1"/>
    </source>
</evidence>
<dbReference type="GO" id="GO:0005634">
    <property type="term" value="C:nucleus"/>
    <property type="evidence" value="ECO:0007669"/>
    <property type="project" value="TreeGrafter"/>
</dbReference>
<dbReference type="InterPro" id="IPR032675">
    <property type="entry name" value="LRR_dom_sf"/>
</dbReference>
<sequence length="82" mass="9312">MLDLSYNKLTKGDLLQLGFLRNLKVLYLSGNNLDSLPENLAGFYITKTGFKKRRFPKLEILCLDDNNLNNYTAFAPLAGLKE</sequence>
<dbReference type="PANTHER" id="PTHR22710">
    <property type="entry name" value="X-RAY RADIATION RESISTANCE ASSOCIATED PROTEIN 1 XRRA1"/>
    <property type="match status" value="1"/>
</dbReference>
<comment type="caution">
    <text evidence="5">The sequence shown here is derived from an EMBL/GenBank/DDBJ whole genome shotgun (WGS) entry which is preliminary data.</text>
</comment>
<evidence type="ECO:0000256" key="2">
    <source>
        <dbReference type="ARBA" id="ARBA00022490"/>
    </source>
</evidence>
<dbReference type="PANTHER" id="PTHR22710:SF2">
    <property type="entry name" value="X-RAY RADIATION RESISTANCE-ASSOCIATED PROTEIN 1"/>
    <property type="match status" value="1"/>
</dbReference>
<keyword evidence="3" id="KW-0433">Leucine-rich repeat</keyword>
<dbReference type="SUPFAM" id="SSF52075">
    <property type="entry name" value="Outer arm dynein light chain 1"/>
    <property type="match status" value="1"/>
</dbReference>
<dbReference type="InterPro" id="IPR001611">
    <property type="entry name" value="Leu-rich_rpt"/>
</dbReference>